<evidence type="ECO:0000313" key="1">
    <source>
        <dbReference type="EMBL" id="EYU30093.1"/>
    </source>
</evidence>
<proteinExistence type="predicted"/>
<dbReference type="Proteomes" id="UP000030748">
    <property type="component" value="Unassembled WGS sequence"/>
</dbReference>
<name>A0A022QS38_ERYGU</name>
<sequence length="16" mass="1703">VRCACVHGCLTLDLSL</sequence>
<gene>
    <name evidence="1" type="ORF">MIMGU_mgv1a0094072mg</name>
</gene>
<keyword evidence="2" id="KW-1185">Reference proteome</keyword>
<organism evidence="1 2">
    <name type="scientific">Erythranthe guttata</name>
    <name type="common">Yellow monkey flower</name>
    <name type="synonym">Mimulus guttatus</name>
    <dbReference type="NCBI Taxonomy" id="4155"/>
    <lineage>
        <taxon>Eukaryota</taxon>
        <taxon>Viridiplantae</taxon>
        <taxon>Streptophyta</taxon>
        <taxon>Embryophyta</taxon>
        <taxon>Tracheophyta</taxon>
        <taxon>Spermatophyta</taxon>
        <taxon>Magnoliopsida</taxon>
        <taxon>eudicotyledons</taxon>
        <taxon>Gunneridae</taxon>
        <taxon>Pentapetalae</taxon>
        <taxon>asterids</taxon>
        <taxon>lamiids</taxon>
        <taxon>Lamiales</taxon>
        <taxon>Phrymaceae</taxon>
        <taxon>Erythranthe</taxon>
    </lineage>
</organism>
<accession>A0A022QS38</accession>
<dbReference type="EMBL" id="KI631110">
    <property type="protein sequence ID" value="EYU30093.1"/>
    <property type="molecule type" value="Genomic_DNA"/>
</dbReference>
<dbReference type="AlphaFoldDB" id="A0A022QS38"/>
<reference evidence="1 2" key="1">
    <citation type="journal article" date="2013" name="Proc. Natl. Acad. Sci. U.S.A.">
        <title>Fine-scale variation in meiotic recombination in Mimulus inferred from population shotgun sequencing.</title>
        <authorList>
            <person name="Hellsten U."/>
            <person name="Wright K.M."/>
            <person name="Jenkins J."/>
            <person name="Shu S."/>
            <person name="Yuan Y."/>
            <person name="Wessler S.R."/>
            <person name="Schmutz J."/>
            <person name="Willis J.H."/>
            <person name="Rokhsar D.S."/>
        </authorList>
    </citation>
    <scope>NUCLEOTIDE SEQUENCE [LARGE SCALE GENOMIC DNA]</scope>
    <source>
        <strain evidence="2">cv. DUN x IM62</strain>
    </source>
</reference>
<evidence type="ECO:0000313" key="2">
    <source>
        <dbReference type="Proteomes" id="UP000030748"/>
    </source>
</evidence>
<feature type="non-terminal residue" evidence="1">
    <location>
        <position position="1"/>
    </location>
</feature>
<protein>
    <submittedName>
        <fullName evidence="1">Uncharacterized protein</fullName>
    </submittedName>
</protein>